<protein>
    <submittedName>
        <fullName evidence="2">DUF3443 domain-containing protein</fullName>
    </submittedName>
</protein>
<feature type="chain" id="PRO_5017615386" evidence="1">
    <location>
        <begin position="21"/>
        <end position="422"/>
    </location>
</feature>
<proteinExistence type="predicted"/>
<keyword evidence="3" id="KW-1185">Reference proteome</keyword>
<keyword evidence="1" id="KW-0732">Signal</keyword>
<sequence length="422" mass="41193">MLRTHSRLVRAFGAFGIACAAVLVAACGGGGGGGGGGAGSGSGGGTGGGGSVAANQVAVTVGPGVENVANIPTVSVTVCAPGTSTCQTIPNVQVDTESFGLRLASSAMSQVLGALPRQTVAGASIAECTAFADGYTWGSVRTADVKIGGETAASLPIQIIGDMPQSAVATGACSTGSLELTPADLSANGILGIGVAPNDCGTLCANPPAGNSNYYACPGNTNCVQSVLPVAQQVANPVSKFAGDNNGVMLSMPGIGPSGQSTVNGTLTFGIGTQSDNALPGNVTKLTTNPFGDVNATFAGSSITAFFDSGSNAYFFADSTLANCAGNASSFYCPPSTVTRPVAVSSYNAASQGAPSGLVLSMAVGNAGQLLANGNFGLDDLAGSLGGANTFVDIGMPFFYGQNVYYGFDQTASGGAGPFVAF</sequence>
<dbReference type="InterPro" id="IPR021847">
    <property type="entry name" value="DUF3443"/>
</dbReference>
<gene>
    <name evidence="2" type="ORF">DWV00_13715</name>
</gene>
<evidence type="ECO:0000313" key="2">
    <source>
        <dbReference type="EMBL" id="RDU98360.1"/>
    </source>
</evidence>
<dbReference type="EMBL" id="QRGA01000007">
    <property type="protein sequence ID" value="RDU98360.1"/>
    <property type="molecule type" value="Genomic_DNA"/>
</dbReference>
<dbReference type="Proteomes" id="UP000256838">
    <property type="component" value="Unassembled WGS sequence"/>
</dbReference>
<dbReference type="AlphaFoldDB" id="A0A3D8JZP8"/>
<feature type="signal peptide" evidence="1">
    <location>
        <begin position="1"/>
        <end position="20"/>
    </location>
</feature>
<evidence type="ECO:0000256" key="1">
    <source>
        <dbReference type="SAM" id="SignalP"/>
    </source>
</evidence>
<accession>A0A3D8JZP8</accession>
<reference evidence="2 3" key="1">
    <citation type="submission" date="2018-08" db="EMBL/GenBank/DDBJ databases">
        <title>Paraburkholderia sp. DHOM06 isolated from forest soil.</title>
        <authorList>
            <person name="Gao Z.-H."/>
            <person name="Qiu L.-H."/>
        </authorList>
    </citation>
    <scope>NUCLEOTIDE SEQUENCE [LARGE SCALE GENOMIC DNA]</scope>
    <source>
        <strain evidence="2 3">DHOM06</strain>
    </source>
</reference>
<dbReference type="PROSITE" id="PS51257">
    <property type="entry name" value="PROKAR_LIPOPROTEIN"/>
    <property type="match status" value="1"/>
</dbReference>
<organism evidence="2 3">
    <name type="scientific">Trinickia dinghuensis</name>
    <dbReference type="NCBI Taxonomy" id="2291023"/>
    <lineage>
        <taxon>Bacteria</taxon>
        <taxon>Pseudomonadati</taxon>
        <taxon>Pseudomonadota</taxon>
        <taxon>Betaproteobacteria</taxon>
        <taxon>Burkholderiales</taxon>
        <taxon>Burkholderiaceae</taxon>
        <taxon>Trinickia</taxon>
    </lineage>
</organism>
<dbReference type="RefSeq" id="WP_115534117.1">
    <property type="nucleotide sequence ID" value="NZ_QRGA01000007.1"/>
</dbReference>
<evidence type="ECO:0000313" key="3">
    <source>
        <dbReference type="Proteomes" id="UP000256838"/>
    </source>
</evidence>
<comment type="caution">
    <text evidence="2">The sequence shown here is derived from an EMBL/GenBank/DDBJ whole genome shotgun (WGS) entry which is preliminary data.</text>
</comment>
<dbReference type="Pfam" id="PF11925">
    <property type="entry name" value="DUF3443"/>
    <property type="match status" value="1"/>
</dbReference>
<dbReference type="OrthoDB" id="5289858at2"/>
<name>A0A3D8JZP8_9BURK</name>